<dbReference type="Pfam" id="PF00005">
    <property type="entry name" value="ABC_tran"/>
    <property type="match status" value="1"/>
</dbReference>
<dbReference type="InterPro" id="IPR051120">
    <property type="entry name" value="ABC_AA/LPS_Transport"/>
</dbReference>
<keyword evidence="3" id="KW-0997">Cell inner membrane</keyword>
<name>A0A5E4RQB9_9BURK</name>
<evidence type="ECO:0000256" key="4">
    <source>
        <dbReference type="ARBA" id="ARBA00022741"/>
    </source>
</evidence>
<evidence type="ECO:0000259" key="6">
    <source>
        <dbReference type="PROSITE" id="PS50893"/>
    </source>
</evidence>
<dbReference type="InterPro" id="IPR003439">
    <property type="entry name" value="ABC_transporter-like_ATP-bd"/>
</dbReference>
<keyword evidence="5 7" id="KW-0067">ATP-binding</keyword>
<evidence type="ECO:0000256" key="2">
    <source>
        <dbReference type="ARBA" id="ARBA00022475"/>
    </source>
</evidence>
<keyword evidence="3" id="KW-0472">Membrane</keyword>
<dbReference type="PANTHER" id="PTHR45772:SF9">
    <property type="entry name" value="CONSERVED COMPONENT OF ABC TRANSPORTER FOR NATURAL AMINO ACIDS"/>
    <property type="match status" value="1"/>
</dbReference>
<dbReference type="Gene3D" id="3.40.50.300">
    <property type="entry name" value="P-loop containing nucleotide triphosphate hydrolases"/>
    <property type="match status" value="1"/>
</dbReference>
<dbReference type="GO" id="GO:0005524">
    <property type="term" value="F:ATP binding"/>
    <property type="evidence" value="ECO:0007669"/>
    <property type="project" value="UniProtKB-KW"/>
</dbReference>
<dbReference type="GO" id="GO:0005886">
    <property type="term" value="C:plasma membrane"/>
    <property type="evidence" value="ECO:0007669"/>
    <property type="project" value="TreeGrafter"/>
</dbReference>
<evidence type="ECO:0000313" key="7">
    <source>
        <dbReference type="EMBL" id="VVD64644.1"/>
    </source>
</evidence>
<keyword evidence="8" id="KW-1185">Reference proteome</keyword>
<keyword evidence="1" id="KW-0813">Transport</keyword>
<dbReference type="CDD" id="cd03219">
    <property type="entry name" value="ABC_Mj1267_LivG_branched"/>
    <property type="match status" value="1"/>
</dbReference>
<protein>
    <submittedName>
        <fullName evidence="7">ABC transporter ATP-binding protein</fullName>
    </submittedName>
</protein>
<gene>
    <name evidence="7" type="ORF">PAN31108_00289</name>
</gene>
<reference evidence="7 8" key="1">
    <citation type="submission" date="2019-08" db="EMBL/GenBank/DDBJ databases">
        <authorList>
            <person name="Peeters C."/>
        </authorList>
    </citation>
    <scope>NUCLEOTIDE SEQUENCE [LARGE SCALE GENOMIC DNA]</scope>
    <source>
        <strain evidence="7 8">LMG 31108</strain>
    </source>
</reference>
<dbReference type="EMBL" id="CABPSB010000001">
    <property type="protein sequence ID" value="VVD64644.1"/>
    <property type="molecule type" value="Genomic_DNA"/>
</dbReference>
<dbReference type="InterPro" id="IPR027417">
    <property type="entry name" value="P-loop_NTPase"/>
</dbReference>
<dbReference type="SUPFAM" id="SSF52540">
    <property type="entry name" value="P-loop containing nucleoside triphosphate hydrolases"/>
    <property type="match status" value="1"/>
</dbReference>
<dbReference type="AlphaFoldDB" id="A0A5E4RQB9"/>
<dbReference type="GO" id="GO:0016887">
    <property type="term" value="F:ATP hydrolysis activity"/>
    <property type="evidence" value="ECO:0007669"/>
    <property type="project" value="InterPro"/>
</dbReference>
<dbReference type="PROSITE" id="PS50893">
    <property type="entry name" value="ABC_TRANSPORTER_2"/>
    <property type="match status" value="1"/>
</dbReference>
<proteinExistence type="predicted"/>
<dbReference type="InterPro" id="IPR003593">
    <property type="entry name" value="AAA+_ATPase"/>
</dbReference>
<dbReference type="Pfam" id="PF12399">
    <property type="entry name" value="BCA_ABC_TP_C"/>
    <property type="match status" value="1"/>
</dbReference>
<dbReference type="InterPro" id="IPR032823">
    <property type="entry name" value="BCA_ABC_TP_C"/>
</dbReference>
<feature type="domain" description="ABC transporter" evidence="6">
    <location>
        <begin position="27"/>
        <end position="268"/>
    </location>
</feature>
<keyword evidence="4" id="KW-0547">Nucleotide-binding</keyword>
<evidence type="ECO:0000256" key="5">
    <source>
        <dbReference type="ARBA" id="ARBA00022840"/>
    </source>
</evidence>
<keyword evidence="2" id="KW-1003">Cell membrane</keyword>
<evidence type="ECO:0000256" key="3">
    <source>
        <dbReference type="ARBA" id="ARBA00022519"/>
    </source>
</evidence>
<dbReference type="Proteomes" id="UP000406256">
    <property type="component" value="Unassembled WGS sequence"/>
</dbReference>
<accession>A0A5E4RQB9</accession>
<dbReference type="SMART" id="SM00382">
    <property type="entry name" value="AAA"/>
    <property type="match status" value="1"/>
</dbReference>
<sequence>MIETISATMSATMSAASMTAGASVQALSVRGVRKSFGRAEVLAGVDLTLAPGERLAIIGPNGAGKSTLFDVITGRTRPDRGRVLMYARDVTGRAPHVISRLGLSRSFQTSQLFGQMSVIDHLRCAGLWPSGHRYTFWRHMRGLDDVTRRSEAWLGRLGLEARRDVPAGALSYAEQRVLEIGLCAASAGSVMLLDEPTAGMSQSESARMIELIAELSRGRSLLMIEHDMHVVFSLADRIAVLARGAVIACDTPARIRTHPDVRMAYLGEFADRFDKAGAGDERDA</sequence>
<evidence type="ECO:0000313" key="8">
    <source>
        <dbReference type="Proteomes" id="UP000406256"/>
    </source>
</evidence>
<evidence type="ECO:0000256" key="1">
    <source>
        <dbReference type="ARBA" id="ARBA00022448"/>
    </source>
</evidence>
<organism evidence="7 8">
    <name type="scientific">Pandoraea anhela</name>
    <dbReference type="NCBI Taxonomy" id="2508295"/>
    <lineage>
        <taxon>Bacteria</taxon>
        <taxon>Pseudomonadati</taxon>
        <taxon>Pseudomonadota</taxon>
        <taxon>Betaproteobacteria</taxon>
        <taxon>Burkholderiales</taxon>
        <taxon>Burkholderiaceae</taxon>
        <taxon>Pandoraea</taxon>
    </lineage>
</organism>
<dbReference type="PANTHER" id="PTHR45772">
    <property type="entry name" value="CONSERVED COMPONENT OF ABC TRANSPORTER FOR NATURAL AMINO ACIDS-RELATED"/>
    <property type="match status" value="1"/>
</dbReference>